<protein>
    <submittedName>
        <fullName evidence="1">Uncharacterized protein</fullName>
    </submittedName>
</protein>
<evidence type="ECO:0000313" key="2">
    <source>
        <dbReference type="Proteomes" id="UP001417504"/>
    </source>
</evidence>
<dbReference type="AlphaFoldDB" id="A0AAP0JQ78"/>
<name>A0AAP0JQ78_9MAGN</name>
<comment type="caution">
    <text evidence="1">The sequence shown here is derived from an EMBL/GenBank/DDBJ whole genome shotgun (WGS) entry which is preliminary data.</text>
</comment>
<reference evidence="1 2" key="1">
    <citation type="submission" date="2024-01" db="EMBL/GenBank/DDBJ databases">
        <title>Genome assemblies of Stephania.</title>
        <authorList>
            <person name="Yang L."/>
        </authorList>
    </citation>
    <scope>NUCLEOTIDE SEQUENCE [LARGE SCALE GENOMIC DNA]</scope>
    <source>
        <strain evidence="1">QJT</strain>
        <tissue evidence="1">Leaf</tissue>
    </source>
</reference>
<keyword evidence="2" id="KW-1185">Reference proteome</keyword>
<organism evidence="1 2">
    <name type="scientific">Stephania japonica</name>
    <dbReference type="NCBI Taxonomy" id="461633"/>
    <lineage>
        <taxon>Eukaryota</taxon>
        <taxon>Viridiplantae</taxon>
        <taxon>Streptophyta</taxon>
        <taxon>Embryophyta</taxon>
        <taxon>Tracheophyta</taxon>
        <taxon>Spermatophyta</taxon>
        <taxon>Magnoliopsida</taxon>
        <taxon>Ranunculales</taxon>
        <taxon>Menispermaceae</taxon>
        <taxon>Menispermoideae</taxon>
        <taxon>Cissampelideae</taxon>
        <taxon>Stephania</taxon>
    </lineage>
</organism>
<accession>A0AAP0JQ78</accession>
<sequence length="160" mass="17887">MEPKVGASKSELLLDQVIENIIDLKQRLILEDDDNVKEEIVVIIDFIEHKSYASIEELISNAQLLSVDMLNKFLTQLPGVIFKDIVESPPEDWEERVKLALKIVHKIEQLEVLLQWSLPVGTTISNLIADEVTSIANENGNRTTSESNGSANIFTCVGTE</sequence>
<dbReference type="Proteomes" id="UP001417504">
    <property type="component" value="Unassembled WGS sequence"/>
</dbReference>
<evidence type="ECO:0000313" key="1">
    <source>
        <dbReference type="EMBL" id="KAK9137821.1"/>
    </source>
</evidence>
<dbReference type="EMBL" id="JBBNAE010000003">
    <property type="protein sequence ID" value="KAK9137821.1"/>
    <property type="molecule type" value="Genomic_DNA"/>
</dbReference>
<proteinExistence type="predicted"/>
<gene>
    <name evidence="1" type="ORF">Sjap_008415</name>
</gene>